<dbReference type="InterPro" id="IPR037208">
    <property type="entry name" value="Spo0E-like_sf"/>
</dbReference>
<evidence type="ECO:0000313" key="1">
    <source>
        <dbReference type="EMBL" id="KIL48464.1"/>
    </source>
</evidence>
<dbReference type="PATRIC" id="fig|889306.3.peg.1556"/>
<dbReference type="Gene3D" id="4.10.280.10">
    <property type="entry name" value="Helix-loop-helix DNA-binding domain"/>
    <property type="match status" value="1"/>
</dbReference>
<evidence type="ECO:0000313" key="2">
    <source>
        <dbReference type="Proteomes" id="UP000031938"/>
    </source>
</evidence>
<accession>A0A0C2S3B0</accession>
<proteinExistence type="predicted"/>
<reference evidence="1 2" key="1">
    <citation type="submission" date="2015-01" db="EMBL/GenBank/DDBJ databases">
        <title>Genome sequencing of Jeotgalibacillus soli.</title>
        <authorList>
            <person name="Goh K.M."/>
            <person name="Chan K.-G."/>
            <person name="Yaakop A.S."/>
            <person name="Ee R."/>
            <person name="Gan H.M."/>
            <person name="Chan C.S."/>
        </authorList>
    </citation>
    <scope>NUCLEOTIDE SEQUENCE [LARGE SCALE GENOMIC DNA]</scope>
    <source>
        <strain evidence="1 2">P9</strain>
    </source>
</reference>
<dbReference type="EMBL" id="JXRP01000012">
    <property type="protein sequence ID" value="KIL48464.1"/>
    <property type="molecule type" value="Genomic_DNA"/>
</dbReference>
<evidence type="ECO:0008006" key="3">
    <source>
        <dbReference type="Google" id="ProtNLM"/>
    </source>
</evidence>
<dbReference type="GO" id="GO:0046983">
    <property type="term" value="F:protein dimerization activity"/>
    <property type="evidence" value="ECO:0007669"/>
    <property type="project" value="InterPro"/>
</dbReference>
<dbReference type="InterPro" id="IPR036638">
    <property type="entry name" value="HLH_DNA-bd_sf"/>
</dbReference>
<dbReference type="SUPFAM" id="SSF140500">
    <property type="entry name" value="BAS1536-like"/>
    <property type="match status" value="1"/>
</dbReference>
<keyword evidence="2" id="KW-1185">Reference proteome</keyword>
<gene>
    <name evidence="1" type="ORF">KP78_15470</name>
</gene>
<dbReference type="Pfam" id="PF09388">
    <property type="entry name" value="SpoOE-like"/>
    <property type="match status" value="1"/>
</dbReference>
<sequence>MDVLQQKLIHYEIEEKRQLMIDMTKNNTFTSECVLKVSHELDTLILKVQKLYVGGER</sequence>
<dbReference type="AlphaFoldDB" id="A0A0C2S3B0"/>
<protein>
    <recommendedName>
        <fullName evidence="3">Spo0E like sporulation regulatory protein</fullName>
    </recommendedName>
</protein>
<dbReference type="GO" id="GO:0043937">
    <property type="term" value="P:regulation of sporulation"/>
    <property type="evidence" value="ECO:0007669"/>
    <property type="project" value="InterPro"/>
</dbReference>
<comment type="caution">
    <text evidence="1">The sequence shown here is derived from an EMBL/GenBank/DDBJ whole genome shotgun (WGS) entry which is preliminary data.</text>
</comment>
<organism evidence="1 2">
    <name type="scientific">Jeotgalibacillus soli</name>
    <dbReference type="NCBI Taxonomy" id="889306"/>
    <lineage>
        <taxon>Bacteria</taxon>
        <taxon>Bacillati</taxon>
        <taxon>Bacillota</taxon>
        <taxon>Bacilli</taxon>
        <taxon>Bacillales</taxon>
        <taxon>Caryophanaceae</taxon>
        <taxon>Jeotgalibacillus</taxon>
    </lineage>
</organism>
<dbReference type="InterPro" id="IPR018540">
    <property type="entry name" value="Spo0E-like"/>
</dbReference>
<name>A0A0C2S3B0_9BACL</name>
<dbReference type="Proteomes" id="UP000031938">
    <property type="component" value="Unassembled WGS sequence"/>
</dbReference>